<keyword evidence="4 8" id="KW-0812">Transmembrane</keyword>
<dbReference type="GO" id="GO:0016020">
    <property type="term" value="C:membrane"/>
    <property type="evidence" value="ECO:0007669"/>
    <property type="project" value="UniProtKB-SubCell"/>
</dbReference>
<evidence type="ECO:0000256" key="3">
    <source>
        <dbReference type="ARBA" id="ARBA00022448"/>
    </source>
</evidence>
<evidence type="ECO:0000256" key="7">
    <source>
        <dbReference type="SAM" id="MobiDB-lite"/>
    </source>
</evidence>
<dbReference type="OrthoDB" id="407410at2759"/>
<dbReference type="GO" id="GO:0006874">
    <property type="term" value="P:intracellular calcium ion homeostasis"/>
    <property type="evidence" value="ECO:0007669"/>
    <property type="project" value="TreeGrafter"/>
</dbReference>
<feature type="transmembrane region" description="Helical" evidence="8">
    <location>
        <begin position="186"/>
        <end position="207"/>
    </location>
</feature>
<evidence type="ECO:0000256" key="5">
    <source>
        <dbReference type="ARBA" id="ARBA00022989"/>
    </source>
</evidence>
<feature type="transmembrane region" description="Helical" evidence="8">
    <location>
        <begin position="498"/>
        <end position="521"/>
    </location>
</feature>
<evidence type="ECO:0000256" key="2">
    <source>
        <dbReference type="ARBA" id="ARBA00008170"/>
    </source>
</evidence>
<dbReference type="EMBL" id="KN840483">
    <property type="protein sequence ID" value="KIP08238.1"/>
    <property type="molecule type" value="Genomic_DNA"/>
</dbReference>
<evidence type="ECO:0000256" key="6">
    <source>
        <dbReference type="ARBA" id="ARBA00023136"/>
    </source>
</evidence>
<dbReference type="HOGENOM" id="CLU_004979_2_1_1"/>
<name>A0A0C3PN71_PHLG1</name>
<dbReference type="InterPro" id="IPR044880">
    <property type="entry name" value="NCX_ion-bd_dom_sf"/>
</dbReference>
<keyword evidence="9" id="KW-0732">Signal</keyword>
<feature type="transmembrane region" description="Helical" evidence="8">
    <location>
        <begin position="626"/>
        <end position="644"/>
    </location>
</feature>
<evidence type="ECO:0000256" key="9">
    <source>
        <dbReference type="SAM" id="SignalP"/>
    </source>
</evidence>
<evidence type="ECO:0000256" key="1">
    <source>
        <dbReference type="ARBA" id="ARBA00004141"/>
    </source>
</evidence>
<keyword evidence="6 8" id="KW-0472">Membrane</keyword>
<dbReference type="Gene3D" id="1.20.1420.30">
    <property type="entry name" value="NCX, central ion-binding region"/>
    <property type="match status" value="2"/>
</dbReference>
<dbReference type="Proteomes" id="UP000053257">
    <property type="component" value="Unassembled WGS sequence"/>
</dbReference>
<feature type="transmembrane region" description="Helical" evidence="8">
    <location>
        <begin position="214"/>
        <end position="233"/>
    </location>
</feature>
<feature type="transmembrane region" description="Helical" evidence="8">
    <location>
        <begin position="728"/>
        <end position="749"/>
    </location>
</feature>
<evidence type="ECO:0000313" key="11">
    <source>
        <dbReference type="EMBL" id="KIP08238.1"/>
    </source>
</evidence>
<dbReference type="AlphaFoldDB" id="A0A0C3PN71"/>
<feature type="transmembrane region" description="Helical" evidence="8">
    <location>
        <begin position="685"/>
        <end position="716"/>
    </location>
</feature>
<organism evidence="11 12">
    <name type="scientific">Phlebiopsis gigantea (strain 11061_1 CR5-6)</name>
    <name type="common">White-rot fungus</name>
    <name type="synonym">Peniophora gigantea</name>
    <dbReference type="NCBI Taxonomy" id="745531"/>
    <lineage>
        <taxon>Eukaryota</taxon>
        <taxon>Fungi</taxon>
        <taxon>Dikarya</taxon>
        <taxon>Basidiomycota</taxon>
        <taxon>Agaricomycotina</taxon>
        <taxon>Agaricomycetes</taxon>
        <taxon>Polyporales</taxon>
        <taxon>Phanerochaetaceae</taxon>
        <taxon>Phlebiopsis</taxon>
    </lineage>
</organism>
<accession>A0A0C3PN71</accession>
<sequence>MRPALPRLFFAAAFVLNCFIWSHSRYALLGPSSPIVLSKRSSPIERHRLARTLGYSNWTSVAEEEEECKPVSLPVEEQCAHATAVCPESHTVLSIPYVQRYFCAKPAVRPSVFGSYILWLVFLFSTLGISTSDFFCPNLATLAHILGLDENVAGVTFLAFGNGSPDVFATFAAMKSNSGGLAIGELLGAAAFIISCVVGSMCIIKPFKVDRAPFLRDVGFFTIAVIVLLVVLWDNKLESWEAIALIGLYLFYVSIVVVGSWYDRRRERKRRMEEMMRDEYREDNIPAISEPYHDEPEANPEPSSTLEVPYQRMRAASTPGPPRLGLEMPTRPRSRESSPHSSATTPGHNHMPSFSLVGALEFRRVVSSLQEQAAGSRLSLFESPVTPYAGGHYHHHLRRTNSSHSHTSILHDERRDPWDAALGVPLEARSPRHSMGDIEGAIPVIEHTPASPSVTDTETDSVVPYVPLTRRQRFFKTLGHIFHVLFPTLHNFTSKSFLGMVASVFAAPAVLALTLTLPVVVTDHNDKGAPEEKLEDVGRLVDFEEEGVERTLIAEDEVEVEIHELKFNKWLMASQCALSPLFCVAILFDGNGREPWLLLAAGVTGAAIGILVAVFGGRGESTSSRLARCTMGFIVAVVWIMAIADEVVEVLQTFGLIFGLSDAIIGVTIFAMGNSLADLVANMSVAVFAPIMGFSACFGGPMLNILLGVGVAGTYITRQTDHAYPLHFSTTLMITGTGLLVLLLATLIFVPLNGYFLPRTWGVALIVGYTCLMIANVVAEVRSNMQVAR</sequence>
<feature type="transmembrane region" description="Helical" evidence="8">
    <location>
        <begin position="116"/>
        <end position="140"/>
    </location>
</feature>
<gene>
    <name evidence="11" type="ORF">PHLGIDRAFT_88512</name>
</gene>
<feature type="domain" description="Sodium/calcium exchanger membrane region" evidence="10">
    <location>
        <begin position="118"/>
        <end position="257"/>
    </location>
</feature>
<dbReference type="STRING" id="745531.A0A0C3PN71"/>
<dbReference type="PANTHER" id="PTHR12266">
    <property type="entry name" value="NA+/CA2+ K+ INDEPENDENT EXCHANGER"/>
    <property type="match status" value="1"/>
</dbReference>
<keyword evidence="5 8" id="KW-1133">Transmembrane helix</keyword>
<dbReference type="InterPro" id="IPR051359">
    <property type="entry name" value="CaCA_antiporter"/>
</dbReference>
<evidence type="ECO:0000256" key="4">
    <source>
        <dbReference type="ARBA" id="ARBA00022692"/>
    </source>
</evidence>
<dbReference type="InterPro" id="IPR004837">
    <property type="entry name" value="NaCa_Exmemb"/>
</dbReference>
<evidence type="ECO:0000259" key="10">
    <source>
        <dbReference type="Pfam" id="PF01699"/>
    </source>
</evidence>
<proteinExistence type="inferred from homology"/>
<protein>
    <recommendedName>
        <fullName evidence="10">Sodium/calcium exchanger membrane region domain-containing protein</fullName>
    </recommendedName>
</protein>
<evidence type="ECO:0000256" key="8">
    <source>
        <dbReference type="SAM" id="Phobius"/>
    </source>
</evidence>
<keyword evidence="3" id="KW-0813">Transport</keyword>
<dbReference type="PANTHER" id="PTHR12266:SF0">
    <property type="entry name" value="MITOCHONDRIAL SODIUM_CALCIUM EXCHANGER PROTEIN"/>
    <property type="match status" value="1"/>
</dbReference>
<dbReference type="GO" id="GO:0008324">
    <property type="term" value="F:monoatomic cation transmembrane transporter activity"/>
    <property type="evidence" value="ECO:0007669"/>
    <property type="project" value="TreeGrafter"/>
</dbReference>
<dbReference type="Pfam" id="PF01699">
    <property type="entry name" value="Na_Ca_ex"/>
    <property type="match status" value="2"/>
</dbReference>
<comment type="similarity">
    <text evidence="2">Belongs to the Ca(2+):cation antiporter (CaCA) (TC 2.A.19) family.</text>
</comment>
<feature type="transmembrane region" description="Helical" evidence="8">
    <location>
        <begin position="570"/>
        <end position="590"/>
    </location>
</feature>
<feature type="transmembrane region" description="Helical" evidence="8">
    <location>
        <begin position="239"/>
        <end position="262"/>
    </location>
</feature>
<feature type="transmembrane region" description="Helical" evidence="8">
    <location>
        <begin position="650"/>
        <end position="673"/>
    </location>
</feature>
<reference evidence="11 12" key="1">
    <citation type="journal article" date="2014" name="PLoS Genet.">
        <title>Analysis of the Phlebiopsis gigantea genome, transcriptome and secretome provides insight into its pioneer colonization strategies of wood.</title>
        <authorList>
            <person name="Hori C."/>
            <person name="Ishida T."/>
            <person name="Igarashi K."/>
            <person name="Samejima M."/>
            <person name="Suzuki H."/>
            <person name="Master E."/>
            <person name="Ferreira P."/>
            <person name="Ruiz-Duenas F.J."/>
            <person name="Held B."/>
            <person name="Canessa P."/>
            <person name="Larrondo L.F."/>
            <person name="Schmoll M."/>
            <person name="Druzhinina I.S."/>
            <person name="Kubicek C.P."/>
            <person name="Gaskell J.A."/>
            <person name="Kersten P."/>
            <person name="St John F."/>
            <person name="Glasner J."/>
            <person name="Sabat G."/>
            <person name="Splinter BonDurant S."/>
            <person name="Syed K."/>
            <person name="Yadav J."/>
            <person name="Mgbeahuruike A.C."/>
            <person name="Kovalchuk A."/>
            <person name="Asiegbu F.O."/>
            <person name="Lackner G."/>
            <person name="Hoffmeister D."/>
            <person name="Rencoret J."/>
            <person name="Gutierrez A."/>
            <person name="Sun H."/>
            <person name="Lindquist E."/>
            <person name="Barry K."/>
            <person name="Riley R."/>
            <person name="Grigoriev I.V."/>
            <person name="Henrissat B."/>
            <person name="Kues U."/>
            <person name="Berka R.M."/>
            <person name="Martinez A.T."/>
            <person name="Covert S.F."/>
            <person name="Blanchette R.A."/>
            <person name="Cullen D."/>
        </authorList>
    </citation>
    <scope>NUCLEOTIDE SEQUENCE [LARGE SCALE GENOMIC DNA]</scope>
    <source>
        <strain evidence="11 12">11061_1 CR5-6</strain>
    </source>
</reference>
<keyword evidence="12" id="KW-1185">Reference proteome</keyword>
<evidence type="ECO:0000313" key="12">
    <source>
        <dbReference type="Proteomes" id="UP000053257"/>
    </source>
</evidence>
<comment type="subcellular location">
    <subcellularLocation>
        <location evidence="1">Membrane</location>
        <topology evidence="1">Multi-pass membrane protein</topology>
    </subcellularLocation>
</comment>
<feature type="chain" id="PRO_5002180498" description="Sodium/calcium exchanger membrane region domain-containing protein" evidence="9">
    <location>
        <begin position="25"/>
        <end position="789"/>
    </location>
</feature>
<feature type="transmembrane region" description="Helical" evidence="8">
    <location>
        <begin position="761"/>
        <end position="779"/>
    </location>
</feature>
<feature type="domain" description="Sodium/calcium exchanger membrane region" evidence="10">
    <location>
        <begin position="631"/>
        <end position="775"/>
    </location>
</feature>
<feature type="signal peptide" evidence="9">
    <location>
        <begin position="1"/>
        <end position="24"/>
    </location>
</feature>
<feature type="region of interest" description="Disordered" evidence="7">
    <location>
        <begin position="286"/>
        <end position="352"/>
    </location>
</feature>
<feature type="transmembrane region" description="Helical" evidence="8">
    <location>
        <begin position="596"/>
        <end position="614"/>
    </location>
</feature>